<evidence type="ECO:0000256" key="19">
    <source>
        <dbReference type="ARBA" id="ARBA00022990"/>
    </source>
</evidence>
<dbReference type="GO" id="GO:0031347">
    <property type="term" value="P:regulation of defense response"/>
    <property type="evidence" value="ECO:0007669"/>
    <property type="project" value="UniProtKB-ARBA"/>
</dbReference>
<proteinExistence type="inferred from homology"/>
<keyword evidence="35" id="KW-1185">Reference proteome</keyword>
<keyword evidence="19" id="KW-0007">Acetylation</keyword>
<dbReference type="AlphaFoldDB" id="A0AAD1R502"/>
<dbReference type="EC" id="3.5.4.4" evidence="9"/>
<dbReference type="InterPro" id="IPR038371">
    <property type="entry name" value="Cu_polyphenol_OxRdtase_sf"/>
</dbReference>
<dbReference type="FunFam" id="3.60.140.10:FF:000002">
    <property type="entry name" value="Laccase (multicopper oxidoreductase) domain-containing 1"/>
    <property type="match status" value="1"/>
</dbReference>
<keyword evidence="11" id="KW-0597">Phosphoprotein</keyword>
<comment type="catalytic activity">
    <reaction evidence="26">
        <text>guanosine + phosphate = alpha-D-ribose 1-phosphate + guanine</text>
        <dbReference type="Rhea" id="RHEA:13233"/>
        <dbReference type="ChEBI" id="CHEBI:16235"/>
        <dbReference type="ChEBI" id="CHEBI:16750"/>
        <dbReference type="ChEBI" id="CHEBI:43474"/>
        <dbReference type="ChEBI" id="CHEBI:57720"/>
        <dbReference type="EC" id="2.4.2.1"/>
    </reaction>
    <physiologicalReaction direction="left-to-right" evidence="26">
        <dbReference type="Rhea" id="RHEA:13234"/>
    </physiologicalReaction>
</comment>
<name>A0AAD1R502_PELCU</name>
<evidence type="ECO:0000256" key="22">
    <source>
        <dbReference type="ARBA" id="ARBA00023242"/>
    </source>
</evidence>
<dbReference type="GO" id="GO:0005634">
    <property type="term" value="C:nucleus"/>
    <property type="evidence" value="ECO:0007669"/>
    <property type="project" value="UniProtKB-SubCell"/>
</dbReference>
<evidence type="ECO:0000256" key="5">
    <source>
        <dbReference type="ARBA" id="ARBA00004496"/>
    </source>
</evidence>
<evidence type="ECO:0000256" key="27">
    <source>
        <dbReference type="ARBA" id="ARBA00063955"/>
    </source>
</evidence>
<keyword evidence="12" id="KW-0399">Innate immunity</keyword>
<dbReference type="Pfam" id="PF02578">
    <property type="entry name" value="Cu-oxidase_4"/>
    <property type="match status" value="1"/>
</dbReference>
<evidence type="ECO:0000256" key="3">
    <source>
        <dbReference type="ARBA" id="ARBA00004240"/>
    </source>
</evidence>
<dbReference type="GO" id="GO:0016787">
    <property type="term" value="F:hydrolase activity"/>
    <property type="evidence" value="ECO:0007669"/>
    <property type="project" value="UniProtKB-KW"/>
</dbReference>
<evidence type="ECO:0000313" key="34">
    <source>
        <dbReference type="EMBL" id="CAH2224026.1"/>
    </source>
</evidence>
<comment type="catalytic activity">
    <reaction evidence="1">
        <text>inosine + phosphate = alpha-D-ribose 1-phosphate + hypoxanthine</text>
        <dbReference type="Rhea" id="RHEA:27646"/>
        <dbReference type="ChEBI" id="CHEBI:17368"/>
        <dbReference type="ChEBI" id="CHEBI:17596"/>
        <dbReference type="ChEBI" id="CHEBI:43474"/>
        <dbReference type="ChEBI" id="CHEBI:57720"/>
        <dbReference type="EC" id="2.4.2.1"/>
    </reaction>
    <physiologicalReaction direction="left-to-right" evidence="1">
        <dbReference type="Rhea" id="RHEA:27647"/>
    </physiologicalReaction>
</comment>
<comment type="subunit">
    <text evidence="27">Interacts with FASN. Interacts with SDHA. Interacts with ATF6, EIF2AK3 and ERN1.</text>
</comment>
<dbReference type="Gene3D" id="3.60.140.10">
    <property type="entry name" value="CNF1/YfiH-like putative cysteine hydrolases"/>
    <property type="match status" value="1"/>
</dbReference>
<dbReference type="EMBL" id="OW240912">
    <property type="protein sequence ID" value="CAH2224026.1"/>
    <property type="molecule type" value="Genomic_DNA"/>
</dbReference>
<evidence type="ECO:0000256" key="1">
    <source>
        <dbReference type="ARBA" id="ARBA00000553"/>
    </source>
</evidence>
<evidence type="ECO:0000256" key="24">
    <source>
        <dbReference type="ARBA" id="ARBA00048968"/>
    </source>
</evidence>
<evidence type="ECO:0000256" key="2">
    <source>
        <dbReference type="ARBA" id="ARBA00004123"/>
    </source>
</evidence>
<keyword evidence="18" id="KW-0391">Immunity</keyword>
<evidence type="ECO:0000256" key="11">
    <source>
        <dbReference type="ARBA" id="ARBA00022553"/>
    </source>
</evidence>
<dbReference type="GO" id="GO:0017061">
    <property type="term" value="F:S-methyl-5-thioadenosine phosphorylase activity"/>
    <property type="evidence" value="ECO:0007669"/>
    <property type="project" value="UniProtKB-EC"/>
</dbReference>
<dbReference type="GO" id="GO:0005507">
    <property type="term" value="F:copper ion binding"/>
    <property type="evidence" value="ECO:0007669"/>
    <property type="project" value="TreeGrafter"/>
</dbReference>
<accession>A0AAD1R502</accession>
<evidence type="ECO:0000256" key="12">
    <source>
        <dbReference type="ARBA" id="ARBA00022588"/>
    </source>
</evidence>
<evidence type="ECO:0000256" key="33">
    <source>
        <dbReference type="ARBA" id="ARBA00081957"/>
    </source>
</evidence>
<dbReference type="PANTHER" id="PTHR30616">
    <property type="entry name" value="UNCHARACTERIZED PROTEIN YFIH"/>
    <property type="match status" value="1"/>
</dbReference>
<evidence type="ECO:0000256" key="15">
    <source>
        <dbReference type="ARBA" id="ARBA00022801"/>
    </source>
</evidence>
<evidence type="ECO:0000256" key="23">
    <source>
        <dbReference type="ARBA" id="ARBA00047989"/>
    </source>
</evidence>
<sequence length="439" mass="49132">MSDKEAVLIDLFDSGRESCNQINHEALTRALKIAEQCFKTDIPFTYLMFYQDSTCMKRTPDIPIQRLEVLKSGFKIVRNSNIASILYSIKQDIDALNKSEIVIIIPEHRQLQMRLFLNLLFTDVYKFRVELFSVPYEEEGYHTNVLAKTQVEEGIVQEHSKEFVRKLIKTHLENLPALKGDLVILKSYLIPENIFLHGFTTRSGGISYIPTLSSLNLFSSSRRRDPQVVVAENFRRLGKAAGFDPKSYFSIKVDHANDVWIMGKKEPDSYDGIVTNQKGVTIAAPGADCIPILFCDPVMKVCGAAHSGWKGTLMGVAMATVNAMVSEYGCSMKDIQVVLGPSVGPCCFTLPQQDANAFHDIHPLCVRQIDSPSPHVDIRRATRILLERGGILPSNIQDDSVADNSQNLTLCTSCHPDKFFSHVRDGPNFGTQIGFISIR</sequence>
<dbReference type="Proteomes" id="UP001295444">
    <property type="component" value="Chromosome 01"/>
</dbReference>
<dbReference type="GO" id="GO:0045087">
    <property type="term" value="P:innate immune response"/>
    <property type="evidence" value="ECO:0007669"/>
    <property type="project" value="UniProtKB-KW"/>
</dbReference>
<evidence type="ECO:0000256" key="16">
    <source>
        <dbReference type="ARBA" id="ARBA00022824"/>
    </source>
</evidence>
<dbReference type="EC" id="2.4.2.28" evidence="8"/>
<evidence type="ECO:0000256" key="28">
    <source>
        <dbReference type="ARBA" id="ARBA00071637"/>
    </source>
</evidence>
<evidence type="ECO:0000256" key="21">
    <source>
        <dbReference type="ARBA" id="ARBA00023198"/>
    </source>
</evidence>
<comment type="similarity">
    <text evidence="6">Belongs to the purine nucleoside phosphorylase YfiH/LACC1 family.</text>
</comment>
<dbReference type="GO" id="GO:0005783">
    <property type="term" value="C:endoplasmic reticulum"/>
    <property type="evidence" value="ECO:0007669"/>
    <property type="project" value="UniProtKB-SubCell"/>
</dbReference>
<keyword evidence="20" id="KW-0576">Peroxisome</keyword>
<organism evidence="34 35">
    <name type="scientific">Pelobates cultripes</name>
    <name type="common">Western spadefoot toad</name>
    <dbReference type="NCBI Taxonomy" id="61616"/>
    <lineage>
        <taxon>Eukaryota</taxon>
        <taxon>Metazoa</taxon>
        <taxon>Chordata</taxon>
        <taxon>Craniata</taxon>
        <taxon>Vertebrata</taxon>
        <taxon>Euteleostomi</taxon>
        <taxon>Amphibia</taxon>
        <taxon>Batrachia</taxon>
        <taxon>Anura</taxon>
        <taxon>Pelobatoidea</taxon>
        <taxon>Pelobatidae</taxon>
        <taxon>Pelobates</taxon>
    </lineage>
</organism>
<dbReference type="GO" id="GO:0005777">
    <property type="term" value="C:peroxisome"/>
    <property type="evidence" value="ECO:0007669"/>
    <property type="project" value="UniProtKB-SubCell"/>
</dbReference>
<evidence type="ECO:0000256" key="18">
    <source>
        <dbReference type="ARBA" id="ARBA00022859"/>
    </source>
</evidence>
<dbReference type="SUPFAM" id="SSF64438">
    <property type="entry name" value="CNF1/YfiH-like putative cysteine hydrolases"/>
    <property type="match status" value="1"/>
</dbReference>
<evidence type="ECO:0000256" key="20">
    <source>
        <dbReference type="ARBA" id="ARBA00023140"/>
    </source>
</evidence>
<evidence type="ECO:0000256" key="6">
    <source>
        <dbReference type="ARBA" id="ARBA00007353"/>
    </source>
</evidence>
<dbReference type="GO" id="GO:0006954">
    <property type="term" value="P:inflammatory response"/>
    <property type="evidence" value="ECO:0007669"/>
    <property type="project" value="UniProtKB-KW"/>
</dbReference>
<comment type="subcellular location">
    <subcellularLocation>
        <location evidence="5">Cytoplasm</location>
    </subcellularLocation>
    <subcellularLocation>
        <location evidence="3">Endoplasmic reticulum</location>
    </subcellularLocation>
    <subcellularLocation>
        <location evidence="2">Nucleus</location>
    </subcellularLocation>
    <subcellularLocation>
        <location evidence="4">Peroxisome</location>
    </subcellularLocation>
</comment>
<evidence type="ECO:0000256" key="26">
    <source>
        <dbReference type="ARBA" id="ARBA00051406"/>
    </source>
</evidence>
<comment type="catalytic activity">
    <reaction evidence="23">
        <text>adenosine + H2O + H(+) = inosine + NH4(+)</text>
        <dbReference type="Rhea" id="RHEA:24408"/>
        <dbReference type="ChEBI" id="CHEBI:15377"/>
        <dbReference type="ChEBI" id="CHEBI:15378"/>
        <dbReference type="ChEBI" id="CHEBI:16335"/>
        <dbReference type="ChEBI" id="CHEBI:17596"/>
        <dbReference type="ChEBI" id="CHEBI:28938"/>
        <dbReference type="EC" id="3.5.4.4"/>
    </reaction>
    <physiologicalReaction direction="left-to-right" evidence="23">
        <dbReference type="Rhea" id="RHEA:24409"/>
    </physiologicalReaction>
</comment>
<dbReference type="CDD" id="cd16833">
    <property type="entry name" value="YfiH"/>
    <property type="match status" value="1"/>
</dbReference>
<evidence type="ECO:0000256" key="32">
    <source>
        <dbReference type="ARBA" id="ARBA00081352"/>
    </source>
</evidence>
<evidence type="ECO:0000256" key="30">
    <source>
        <dbReference type="ARBA" id="ARBA00079351"/>
    </source>
</evidence>
<keyword evidence="22" id="KW-0539">Nucleus</keyword>
<protein>
    <recommendedName>
        <fullName evidence="28">Purine nucleoside phosphorylase LACC1</fullName>
        <ecNumber evidence="7">2.4.2.1</ecNumber>
        <ecNumber evidence="8">2.4.2.28</ecNumber>
        <ecNumber evidence="9">3.5.4.4</ecNumber>
    </recommendedName>
    <alternativeName>
        <fullName evidence="31">Adenosine deaminase LACC1</fullName>
    </alternativeName>
    <alternativeName>
        <fullName evidence="30">Fatty acid metabolism-immunity nexus</fullName>
    </alternativeName>
    <alternativeName>
        <fullName evidence="29">Guanosine phosphorylase LACC1</fullName>
    </alternativeName>
    <alternativeName>
        <fullName evidence="32">Laccase domain-containing protein 1</fullName>
    </alternativeName>
    <alternativeName>
        <fullName evidence="33">S-methyl-5'-thioadenosine phosphorylase LACC1</fullName>
    </alternativeName>
</protein>
<gene>
    <name evidence="34" type="ORF">PECUL_23A016288</name>
</gene>
<evidence type="ECO:0000256" key="13">
    <source>
        <dbReference type="ARBA" id="ARBA00022679"/>
    </source>
</evidence>
<keyword evidence="14" id="KW-0479">Metal-binding</keyword>
<dbReference type="EC" id="2.4.2.1" evidence="7"/>
<keyword evidence="17" id="KW-0862">Zinc</keyword>
<evidence type="ECO:0000256" key="7">
    <source>
        <dbReference type="ARBA" id="ARBA00011886"/>
    </source>
</evidence>
<dbReference type="InterPro" id="IPR011324">
    <property type="entry name" value="Cytotoxic_necrot_fac-like_cat"/>
</dbReference>
<keyword evidence="21" id="KW-0395">Inflammatory response</keyword>
<evidence type="ECO:0000256" key="8">
    <source>
        <dbReference type="ARBA" id="ARBA00011976"/>
    </source>
</evidence>
<evidence type="ECO:0000313" key="35">
    <source>
        <dbReference type="Proteomes" id="UP001295444"/>
    </source>
</evidence>
<comment type="catalytic activity">
    <reaction evidence="25">
        <text>S-methyl-5'-thioadenosine + phosphate = 5-(methylsulfanyl)-alpha-D-ribose 1-phosphate + adenine</text>
        <dbReference type="Rhea" id="RHEA:11852"/>
        <dbReference type="ChEBI" id="CHEBI:16708"/>
        <dbReference type="ChEBI" id="CHEBI:17509"/>
        <dbReference type="ChEBI" id="CHEBI:43474"/>
        <dbReference type="ChEBI" id="CHEBI:58533"/>
        <dbReference type="EC" id="2.4.2.28"/>
    </reaction>
    <physiologicalReaction direction="left-to-right" evidence="25">
        <dbReference type="Rhea" id="RHEA:11853"/>
    </physiologicalReaction>
</comment>
<evidence type="ECO:0000256" key="9">
    <source>
        <dbReference type="ARBA" id="ARBA00012784"/>
    </source>
</evidence>
<evidence type="ECO:0000256" key="14">
    <source>
        <dbReference type="ARBA" id="ARBA00022723"/>
    </source>
</evidence>
<keyword evidence="15" id="KW-0378">Hydrolase</keyword>
<evidence type="ECO:0000256" key="25">
    <source>
        <dbReference type="ARBA" id="ARBA00049893"/>
    </source>
</evidence>
<keyword evidence="10" id="KW-0963">Cytoplasm</keyword>
<evidence type="ECO:0000256" key="10">
    <source>
        <dbReference type="ARBA" id="ARBA00022490"/>
    </source>
</evidence>
<evidence type="ECO:0000256" key="4">
    <source>
        <dbReference type="ARBA" id="ARBA00004275"/>
    </source>
</evidence>
<dbReference type="InterPro" id="IPR003730">
    <property type="entry name" value="Cu_polyphenol_OxRdtase"/>
</dbReference>
<evidence type="ECO:0000256" key="29">
    <source>
        <dbReference type="ARBA" id="ARBA00075738"/>
    </source>
</evidence>
<keyword evidence="16" id="KW-0256">Endoplasmic reticulum</keyword>
<reference evidence="34" key="1">
    <citation type="submission" date="2022-03" db="EMBL/GenBank/DDBJ databases">
        <authorList>
            <person name="Alioto T."/>
            <person name="Alioto T."/>
            <person name="Gomez Garrido J."/>
        </authorList>
    </citation>
    <scope>NUCLEOTIDE SEQUENCE</scope>
</reference>
<keyword evidence="13" id="KW-0808">Transferase</keyword>
<dbReference type="PANTHER" id="PTHR30616:SF2">
    <property type="entry name" value="PURINE NUCLEOSIDE PHOSPHORYLASE LACC1"/>
    <property type="match status" value="1"/>
</dbReference>
<comment type="catalytic activity">
    <reaction evidence="24">
        <text>adenosine + phosphate = alpha-D-ribose 1-phosphate + adenine</text>
        <dbReference type="Rhea" id="RHEA:27642"/>
        <dbReference type="ChEBI" id="CHEBI:16335"/>
        <dbReference type="ChEBI" id="CHEBI:16708"/>
        <dbReference type="ChEBI" id="CHEBI:43474"/>
        <dbReference type="ChEBI" id="CHEBI:57720"/>
        <dbReference type="EC" id="2.4.2.1"/>
    </reaction>
    <physiologicalReaction direction="left-to-right" evidence="24">
        <dbReference type="Rhea" id="RHEA:27643"/>
    </physiologicalReaction>
</comment>
<evidence type="ECO:0000256" key="17">
    <source>
        <dbReference type="ARBA" id="ARBA00022833"/>
    </source>
</evidence>
<evidence type="ECO:0000256" key="31">
    <source>
        <dbReference type="ARBA" id="ARBA00079781"/>
    </source>
</evidence>